<keyword evidence="4" id="KW-1185">Reference proteome</keyword>
<evidence type="ECO:0000313" key="3">
    <source>
        <dbReference type="EMBL" id="MDT0343619.1"/>
    </source>
</evidence>
<comment type="caution">
    <text evidence="3">The sequence shown here is derived from an EMBL/GenBank/DDBJ whole genome shotgun (WGS) entry which is preliminary data.</text>
</comment>
<dbReference type="Gene3D" id="3.20.20.30">
    <property type="entry name" value="Luciferase-like domain"/>
    <property type="match status" value="1"/>
</dbReference>
<dbReference type="Proteomes" id="UP001183246">
    <property type="component" value="Unassembled WGS sequence"/>
</dbReference>
<dbReference type="InterPro" id="IPR050564">
    <property type="entry name" value="F420-G6PD/mer"/>
</dbReference>
<evidence type="ECO:0000256" key="1">
    <source>
        <dbReference type="ARBA" id="ARBA00023002"/>
    </source>
</evidence>
<dbReference type="PANTHER" id="PTHR43244:SF1">
    <property type="entry name" value="5,10-METHYLENETETRAHYDROMETHANOPTERIN REDUCTASE"/>
    <property type="match status" value="1"/>
</dbReference>
<reference evidence="4" key="1">
    <citation type="submission" date="2023-07" db="EMBL/GenBank/DDBJ databases">
        <title>30 novel species of actinomycetes from the DSMZ collection.</title>
        <authorList>
            <person name="Nouioui I."/>
        </authorList>
    </citation>
    <scope>NUCLEOTIDE SEQUENCE [LARGE SCALE GENOMIC DNA]</scope>
    <source>
        <strain evidence="4">DSM 44938</strain>
    </source>
</reference>
<organism evidence="3 4">
    <name type="scientific">Streptomyces litchfieldiae</name>
    <dbReference type="NCBI Taxonomy" id="3075543"/>
    <lineage>
        <taxon>Bacteria</taxon>
        <taxon>Bacillati</taxon>
        <taxon>Actinomycetota</taxon>
        <taxon>Actinomycetes</taxon>
        <taxon>Kitasatosporales</taxon>
        <taxon>Streptomycetaceae</taxon>
        <taxon>Streptomyces</taxon>
    </lineage>
</organism>
<evidence type="ECO:0000259" key="2">
    <source>
        <dbReference type="Pfam" id="PF00296"/>
    </source>
</evidence>
<dbReference type="Pfam" id="PF00296">
    <property type="entry name" value="Bac_luciferase"/>
    <property type="match status" value="1"/>
</dbReference>
<dbReference type="RefSeq" id="WP_311704755.1">
    <property type="nucleotide sequence ID" value="NZ_JAVREL010000006.1"/>
</dbReference>
<keyword evidence="1 3" id="KW-0560">Oxidoreductase</keyword>
<name>A0ABU2MR92_9ACTN</name>
<accession>A0ABU2MR92</accession>
<feature type="domain" description="Luciferase-like" evidence="2">
    <location>
        <begin position="16"/>
        <end position="232"/>
    </location>
</feature>
<dbReference type="EMBL" id="JAVREL010000006">
    <property type="protein sequence ID" value="MDT0343619.1"/>
    <property type="molecule type" value="Genomic_DNA"/>
</dbReference>
<gene>
    <name evidence="3" type="ORF">RM590_13500</name>
</gene>
<proteinExistence type="predicted"/>
<dbReference type="SUPFAM" id="SSF51679">
    <property type="entry name" value="Bacterial luciferase-like"/>
    <property type="match status" value="1"/>
</dbReference>
<dbReference type="InterPro" id="IPR036661">
    <property type="entry name" value="Luciferase-like_sf"/>
</dbReference>
<protein>
    <submittedName>
        <fullName evidence="3">LLM class flavin-dependent oxidoreductase</fullName>
        <ecNumber evidence="3">1.-.-.-</ecNumber>
    </submittedName>
</protein>
<sequence>MSLPVLFGANVDPVWANPHAALRLARQAEGAGLDLVTVQDHPYQAAFYDTWTLISYLAGATERITFVPTVASLPLRPPAVLAKSAASLDVLSGGRVQLGLGAGAFWEGIAAMDGPRRSAGEAVAAFAEALEVIRLMWSGERSVRYAGGHYRLSGVHPGPAPSPGLGIWTGAYGPRMLDLTGRRADGWMPSLGFLGLDRLPGAVGRLDTAAADAGRDPRDIRKIYNLAGIIGAESPDPFRGSVRQWTEQLVSTVREYGMNGFVYWPERDHARQLGVFAEEVVPAAREALADAAG</sequence>
<evidence type="ECO:0000313" key="4">
    <source>
        <dbReference type="Proteomes" id="UP001183246"/>
    </source>
</evidence>
<dbReference type="EC" id="1.-.-.-" evidence="3"/>
<dbReference type="PANTHER" id="PTHR43244">
    <property type="match status" value="1"/>
</dbReference>
<dbReference type="GO" id="GO:0016491">
    <property type="term" value="F:oxidoreductase activity"/>
    <property type="evidence" value="ECO:0007669"/>
    <property type="project" value="UniProtKB-KW"/>
</dbReference>
<dbReference type="InterPro" id="IPR011251">
    <property type="entry name" value="Luciferase-like_dom"/>
</dbReference>